<dbReference type="EMBL" id="QBKQ01000001">
    <property type="protein sequence ID" value="PTX45113.1"/>
    <property type="molecule type" value="Genomic_DNA"/>
</dbReference>
<gene>
    <name evidence="1" type="ORF">C8P64_1103</name>
</gene>
<protein>
    <submittedName>
        <fullName evidence="1">Four helix bundle protein</fullName>
    </submittedName>
</protein>
<dbReference type="Proteomes" id="UP000244174">
    <property type="component" value="Unassembled WGS sequence"/>
</dbReference>
<dbReference type="PANTHER" id="PTHR38471:SF2">
    <property type="entry name" value="FOUR HELIX BUNDLE PROTEIN"/>
    <property type="match status" value="1"/>
</dbReference>
<accession>A0A2T6AMR7</accession>
<dbReference type="CDD" id="cd16377">
    <property type="entry name" value="23S_rRNA_IVP_like"/>
    <property type="match status" value="1"/>
</dbReference>
<reference evidence="1 2" key="1">
    <citation type="submission" date="2018-04" db="EMBL/GenBank/DDBJ databases">
        <title>Genomic Encyclopedia of Archaeal and Bacterial Type Strains, Phase II (KMG-II): from individual species to whole genera.</title>
        <authorList>
            <person name="Goeker M."/>
        </authorList>
    </citation>
    <scope>NUCLEOTIDE SEQUENCE [LARGE SCALE GENOMIC DNA]</scope>
    <source>
        <strain evidence="1 2">DSM 23082</strain>
    </source>
</reference>
<dbReference type="RefSeq" id="WP_108171007.1">
    <property type="nucleotide sequence ID" value="NZ_QBKQ01000001.1"/>
</dbReference>
<dbReference type="InterPro" id="IPR036583">
    <property type="entry name" value="23S_rRNA_IVS_sf"/>
</dbReference>
<dbReference type="Gene3D" id="1.20.1440.60">
    <property type="entry name" value="23S rRNA-intervening sequence"/>
    <property type="match status" value="1"/>
</dbReference>
<evidence type="ECO:0000313" key="1">
    <source>
        <dbReference type="EMBL" id="PTX45113.1"/>
    </source>
</evidence>
<name>A0A2T6AMR7_9FLAO</name>
<comment type="caution">
    <text evidence="1">The sequence shown here is derived from an EMBL/GenBank/DDBJ whole genome shotgun (WGS) entry which is preliminary data.</text>
</comment>
<dbReference type="PANTHER" id="PTHR38471">
    <property type="entry name" value="FOUR HELIX BUNDLE PROTEIN"/>
    <property type="match status" value="1"/>
</dbReference>
<sequence length="119" mass="13852">MVDYRNYMVWKKAHALVLEIYKITRSFPAEEKFNLISQLNRAALSIPTNIVEGCGRETQKEFLRFLHISSGSAFELEYLILVSTDLKFIDSANSEKLMTEIMEIKKMLYVLIQKIKSDL</sequence>
<dbReference type="SUPFAM" id="SSF158446">
    <property type="entry name" value="IVS-encoded protein-like"/>
    <property type="match status" value="1"/>
</dbReference>
<dbReference type="Pfam" id="PF05635">
    <property type="entry name" value="23S_rRNA_IVP"/>
    <property type="match status" value="1"/>
</dbReference>
<evidence type="ECO:0000313" key="2">
    <source>
        <dbReference type="Proteomes" id="UP000244174"/>
    </source>
</evidence>
<organism evidence="1 2">
    <name type="scientific">Christiangramia gaetbulicola</name>
    <dbReference type="NCBI Taxonomy" id="703340"/>
    <lineage>
        <taxon>Bacteria</taxon>
        <taxon>Pseudomonadati</taxon>
        <taxon>Bacteroidota</taxon>
        <taxon>Flavobacteriia</taxon>
        <taxon>Flavobacteriales</taxon>
        <taxon>Flavobacteriaceae</taxon>
        <taxon>Christiangramia</taxon>
    </lineage>
</organism>
<dbReference type="AlphaFoldDB" id="A0A2T6AMR7"/>
<dbReference type="InterPro" id="IPR012657">
    <property type="entry name" value="23S_rRNA-intervening_sequence"/>
</dbReference>
<dbReference type="NCBIfam" id="TIGR02436">
    <property type="entry name" value="four helix bundle protein"/>
    <property type="match status" value="1"/>
</dbReference>
<dbReference type="OrthoDB" id="9811959at2"/>
<proteinExistence type="predicted"/>
<keyword evidence="2" id="KW-1185">Reference proteome</keyword>